<feature type="compositionally biased region" description="Polar residues" evidence="1">
    <location>
        <begin position="690"/>
        <end position="710"/>
    </location>
</feature>
<keyword evidence="4" id="KW-1185">Reference proteome</keyword>
<dbReference type="Gene3D" id="2.60.40.640">
    <property type="match status" value="1"/>
</dbReference>
<evidence type="ECO:0000313" key="3">
    <source>
        <dbReference type="EMBL" id="GJE92748.1"/>
    </source>
</evidence>
<feature type="region of interest" description="Disordered" evidence="1">
    <location>
        <begin position="518"/>
        <end position="538"/>
    </location>
</feature>
<sequence>MAFVLSNNAGSPAARESEEDFLSAALHAALQPLSNLSNHAGPSSHPPHQSHTPHGSQDVQDRDMANEKQEKPHSYVDINVNHDELVLRGTGVDVTPALLSGNVVLYLTEPTSIKEITLQFRGKARIPPSASESLALNSSPLTYVVCNHEWSFLEGAKSHSHTLKAGRHLFPFQLHIGGSLPSSISTSALGGASVHYKLRATVVRPGFAGLTHRELHAIHPITILRGFSPEALEYQQTLEIENTWPEKLMYSIMIPHKAWAAGDRVTAVVKFSPLVKGASVKSVTTMINETVKLTGRAGSQENTRTIATAKHEIHNGQSICVEEQQHRYRVPLLHHSPGHTSSYPSPVHTPIETRSSFLGPNQHHSPGEMTPLTTVTTNSSASSVSAPGSGPSALPTPASTAATSSSNVAGPSTSTAPPPPPPSGIVLPPEMESEPSADVVTTLQIAIPIHATPAHSLEPIQVSHRIRWSIMITNLDGHVSELRCSLPLHILDNRLYDEAHANTLATRRLLLGSRDVDGGQAVGTHGDHDEEEEDAELPSYPAHVRDRVANAYLPETAVMRVTNPWIAQGVSPVVRRQTEPTGMYSPAPLECFPYGHRNGAGPVPQPANARSQLPASPGPDAQQLHWVNSELLLSLHPQPETPSGAGAPAVPIVQAQLRRSPVEHTPPESAAHSRPTSRPASRPHSRHGSRANSRASSPTRLSGENSRALSHASTFSSDNTYVHNGSSASRNLHGLFHMSMKPFTSLTSGFGLSHRTHSNTHVGQHSSASRSSTDVSRHPSRPGSGASTPTSSGMNTPALPRNMTEDQLLLHRAFIETPDYEIASRGFLGGGIPPLSSYAGLPSYDEAASEGRAAPERSQSDTDLVARMQPRPAFAVPGTGPAVAATAPPSPPP</sequence>
<feature type="compositionally biased region" description="Low complexity" evidence="1">
    <location>
        <begin position="872"/>
        <end position="887"/>
    </location>
</feature>
<dbReference type="GO" id="GO:0031625">
    <property type="term" value="F:ubiquitin protein ligase binding"/>
    <property type="evidence" value="ECO:0007669"/>
    <property type="project" value="TreeGrafter"/>
</dbReference>
<dbReference type="Pfam" id="PF00339">
    <property type="entry name" value="Arrestin_N"/>
    <property type="match status" value="1"/>
</dbReference>
<reference evidence="3 4" key="1">
    <citation type="submission" date="2021-08" db="EMBL/GenBank/DDBJ databases">
        <title>Draft Genome Sequence of Phanerochaete sordida strain YK-624.</title>
        <authorList>
            <person name="Mori T."/>
            <person name="Dohra H."/>
            <person name="Suzuki T."/>
            <person name="Kawagishi H."/>
            <person name="Hirai H."/>
        </authorList>
    </citation>
    <scope>NUCLEOTIDE SEQUENCE [LARGE SCALE GENOMIC DNA]</scope>
    <source>
        <strain evidence="3 4">YK-624</strain>
    </source>
</reference>
<feature type="domain" description="Arrestin C-terminal-like" evidence="2">
    <location>
        <begin position="244"/>
        <end position="495"/>
    </location>
</feature>
<feature type="region of interest" description="Disordered" evidence="1">
    <location>
        <begin position="754"/>
        <end position="800"/>
    </location>
</feature>
<feature type="compositionally biased region" description="Low complexity" evidence="1">
    <location>
        <begin position="41"/>
        <end position="57"/>
    </location>
</feature>
<feature type="compositionally biased region" description="Low complexity" evidence="1">
    <location>
        <begin position="372"/>
        <end position="415"/>
    </location>
</feature>
<dbReference type="InterPro" id="IPR011022">
    <property type="entry name" value="Arrestin_C-like"/>
</dbReference>
<dbReference type="AlphaFoldDB" id="A0A9P3GB08"/>
<feature type="compositionally biased region" description="Polar residues" evidence="1">
    <location>
        <begin position="1"/>
        <end position="10"/>
    </location>
</feature>
<comment type="caution">
    <text evidence="3">The sequence shown here is derived from an EMBL/GenBank/DDBJ whole genome shotgun (WGS) entry which is preliminary data.</text>
</comment>
<dbReference type="PANTHER" id="PTHR11188:SF17">
    <property type="entry name" value="FI21816P1"/>
    <property type="match status" value="1"/>
</dbReference>
<evidence type="ECO:0000313" key="4">
    <source>
        <dbReference type="Proteomes" id="UP000703269"/>
    </source>
</evidence>
<proteinExistence type="predicted"/>
<dbReference type="InterPro" id="IPR014756">
    <property type="entry name" value="Ig_E-set"/>
</dbReference>
<feature type="region of interest" description="Disordered" evidence="1">
    <location>
        <begin position="595"/>
        <end position="622"/>
    </location>
</feature>
<dbReference type="InterPro" id="IPR014752">
    <property type="entry name" value="Arrestin-like_C"/>
</dbReference>
<protein>
    <submittedName>
        <fullName evidence="3">Arrestin domain-containing protein</fullName>
    </submittedName>
</protein>
<dbReference type="SUPFAM" id="SSF81296">
    <property type="entry name" value="E set domains"/>
    <property type="match status" value="1"/>
</dbReference>
<gene>
    <name evidence="3" type="ORF">PsYK624_089040</name>
</gene>
<dbReference type="InterPro" id="IPR050357">
    <property type="entry name" value="Arrestin_domain-protein"/>
</dbReference>
<feature type="region of interest" description="Disordered" evidence="1">
    <location>
        <begin position="1"/>
        <end position="20"/>
    </location>
</feature>
<dbReference type="SMART" id="SM01017">
    <property type="entry name" value="Arrestin_C"/>
    <property type="match status" value="1"/>
</dbReference>
<feature type="compositionally biased region" description="Low complexity" evidence="1">
    <location>
        <begin position="781"/>
        <end position="793"/>
    </location>
</feature>
<feature type="region of interest" description="Disordered" evidence="1">
    <location>
        <begin position="843"/>
        <end position="893"/>
    </location>
</feature>
<feature type="compositionally biased region" description="Polar residues" evidence="1">
    <location>
        <begin position="352"/>
        <end position="364"/>
    </location>
</feature>
<dbReference type="Proteomes" id="UP000703269">
    <property type="component" value="Unassembled WGS sequence"/>
</dbReference>
<feature type="region of interest" description="Disordered" evidence="1">
    <location>
        <begin position="659"/>
        <end position="710"/>
    </location>
</feature>
<name>A0A9P3GB08_9APHY</name>
<evidence type="ECO:0000259" key="2">
    <source>
        <dbReference type="SMART" id="SM01017"/>
    </source>
</evidence>
<feature type="compositionally biased region" description="Basic and acidic residues" evidence="1">
    <location>
        <begin position="59"/>
        <end position="77"/>
    </location>
</feature>
<organism evidence="3 4">
    <name type="scientific">Phanerochaete sordida</name>
    <dbReference type="NCBI Taxonomy" id="48140"/>
    <lineage>
        <taxon>Eukaryota</taxon>
        <taxon>Fungi</taxon>
        <taxon>Dikarya</taxon>
        <taxon>Basidiomycota</taxon>
        <taxon>Agaricomycotina</taxon>
        <taxon>Agaricomycetes</taxon>
        <taxon>Polyporales</taxon>
        <taxon>Phanerochaetaceae</taxon>
        <taxon>Phanerochaete</taxon>
    </lineage>
</organism>
<evidence type="ECO:0000256" key="1">
    <source>
        <dbReference type="SAM" id="MobiDB-lite"/>
    </source>
</evidence>
<dbReference type="InterPro" id="IPR011021">
    <property type="entry name" value="Arrestin-like_N"/>
</dbReference>
<dbReference type="OrthoDB" id="2333384at2759"/>
<accession>A0A9P3GB08</accession>
<dbReference type="GO" id="GO:0030674">
    <property type="term" value="F:protein-macromolecule adaptor activity"/>
    <property type="evidence" value="ECO:0007669"/>
    <property type="project" value="TreeGrafter"/>
</dbReference>
<dbReference type="GO" id="GO:0005829">
    <property type="term" value="C:cytosol"/>
    <property type="evidence" value="ECO:0007669"/>
    <property type="project" value="TreeGrafter"/>
</dbReference>
<feature type="region of interest" description="Disordered" evidence="1">
    <location>
        <begin position="333"/>
        <end position="437"/>
    </location>
</feature>
<dbReference type="GO" id="GO:0070086">
    <property type="term" value="P:ubiquitin-dependent endocytosis"/>
    <property type="evidence" value="ECO:0007669"/>
    <property type="project" value="TreeGrafter"/>
</dbReference>
<dbReference type="GO" id="GO:0005886">
    <property type="term" value="C:plasma membrane"/>
    <property type="evidence" value="ECO:0007669"/>
    <property type="project" value="TreeGrafter"/>
</dbReference>
<feature type="region of interest" description="Disordered" evidence="1">
    <location>
        <begin position="34"/>
        <end position="77"/>
    </location>
</feature>
<dbReference type="EMBL" id="BPQB01000028">
    <property type="protein sequence ID" value="GJE92748.1"/>
    <property type="molecule type" value="Genomic_DNA"/>
</dbReference>
<dbReference type="PANTHER" id="PTHR11188">
    <property type="entry name" value="ARRESTIN DOMAIN CONTAINING PROTEIN"/>
    <property type="match status" value="1"/>
</dbReference>